<evidence type="ECO:0000256" key="3">
    <source>
        <dbReference type="ARBA" id="ARBA00023125"/>
    </source>
</evidence>
<feature type="domain" description="HTH merR-type" evidence="5">
    <location>
        <begin position="1"/>
        <end position="68"/>
    </location>
</feature>
<evidence type="ECO:0000259" key="5">
    <source>
        <dbReference type="PROSITE" id="PS50937"/>
    </source>
</evidence>
<dbReference type="GO" id="GO:0003700">
    <property type="term" value="F:DNA-binding transcription factor activity"/>
    <property type="evidence" value="ECO:0007669"/>
    <property type="project" value="InterPro"/>
</dbReference>
<name>A0A3M0HZI4_9ACTN</name>
<dbReference type="Gene3D" id="1.10.1660.10">
    <property type="match status" value="1"/>
</dbReference>
<protein>
    <submittedName>
        <fullName evidence="6">MerR family transcriptional regulator</fullName>
    </submittedName>
</protein>
<dbReference type="GO" id="GO:0003677">
    <property type="term" value="F:DNA binding"/>
    <property type="evidence" value="ECO:0007669"/>
    <property type="project" value="UniProtKB-KW"/>
</dbReference>
<evidence type="ECO:0000256" key="4">
    <source>
        <dbReference type="ARBA" id="ARBA00023163"/>
    </source>
</evidence>
<comment type="caution">
    <text evidence="6">The sequence shown here is derived from an EMBL/GenBank/DDBJ whole genome shotgun (WGS) entry which is preliminary data.</text>
</comment>
<keyword evidence="7" id="KW-1185">Reference proteome</keyword>
<gene>
    <name evidence="6" type="ORF">CTZ28_31175</name>
</gene>
<dbReference type="PANTHER" id="PTHR30204">
    <property type="entry name" value="REDOX-CYCLING DRUG-SENSING TRANSCRIPTIONAL ACTIVATOR SOXR"/>
    <property type="match status" value="1"/>
</dbReference>
<keyword evidence="1" id="KW-0678">Repressor</keyword>
<evidence type="ECO:0000256" key="1">
    <source>
        <dbReference type="ARBA" id="ARBA00022491"/>
    </source>
</evidence>
<dbReference type="InterPro" id="IPR047057">
    <property type="entry name" value="MerR_fam"/>
</dbReference>
<proteinExistence type="predicted"/>
<dbReference type="SMART" id="SM00422">
    <property type="entry name" value="HTH_MERR"/>
    <property type="match status" value="1"/>
</dbReference>
<dbReference type="EMBL" id="PENI01000025">
    <property type="protein sequence ID" value="RMB82055.1"/>
    <property type="molecule type" value="Genomic_DNA"/>
</dbReference>
<reference evidence="6 7" key="1">
    <citation type="submission" date="2017-11" db="EMBL/GenBank/DDBJ databases">
        <title>Draft genome of actinobacteria isolated from guarana (Paullinia cupana (Mart.) Ducke.</title>
        <authorList>
            <person name="Siqueira K.A."/>
            <person name="Liotti R.G."/>
            <person name="Mendes T.A.O."/>
            <person name="Soares M.A."/>
        </authorList>
    </citation>
    <scope>NUCLEOTIDE SEQUENCE [LARGE SCALE GENOMIC DNA]</scope>
    <source>
        <strain evidence="6 7">193</strain>
    </source>
</reference>
<dbReference type="Pfam" id="PF13411">
    <property type="entry name" value="MerR_1"/>
    <property type="match status" value="1"/>
</dbReference>
<evidence type="ECO:0000256" key="2">
    <source>
        <dbReference type="ARBA" id="ARBA00023015"/>
    </source>
</evidence>
<dbReference type="PRINTS" id="PR00040">
    <property type="entry name" value="HTHMERR"/>
</dbReference>
<dbReference type="Proteomes" id="UP000270471">
    <property type="component" value="Unassembled WGS sequence"/>
</dbReference>
<dbReference type="PANTHER" id="PTHR30204:SF69">
    <property type="entry name" value="MERR-FAMILY TRANSCRIPTIONAL REGULATOR"/>
    <property type="match status" value="1"/>
</dbReference>
<accession>A0A3M0HZI4</accession>
<dbReference type="PROSITE" id="PS50937">
    <property type="entry name" value="HTH_MERR_2"/>
    <property type="match status" value="1"/>
</dbReference>
<dbReference type="InterPro" id="IPR009061">
    <property type="entry name" value="DNA-bd_dom_put_sf"/>
</dbReference>
<dbReference type="CDD" id="cd01282">
    <property type="entry name" value="HTH_MerR-like_sg3"/>
    <property type="match status" value="1"/>
</dbReference>
<keyword evidence="3" id="KW-0238">DNA-binding</keyword>
<sequence>MKIGELAKRAGTSTRMLRYYEAQGLLHSERGPNGYRYFQDSDIERARTIASLIQSGLPTKLIHVLLTAQDRPDDWTDACDHEFAALLRAELNALDDKISCLTRSRTAVNAYLERAAR</sequence>
<dbReference type="RefSeq" id="WP_121893108.1">
    <property type="nucleotide sequence ID" value="NZ_PENI01000025.1"/>
</dbReference>
<dbReference type="SUPFAM" id="SSF46955">
    <property type="entry name" value="Putative DNA-binding domain"/>
    <property type="match status" value="1"/>
</dbReference>
<organism evidence="6 7">
    <name type="scientific">Streptomyces shenzhenensis</name>
    <dbReference type="NCBI Taxonomy" id="943815"/>
    <lineage>
        <taxon>Bacteria</taxon>
        <taxon>Bacillati</taxon>
        <taxon>Actinomycetota</taxon>
        <taxon>Actinomycetes</taxon>
        <taxon>Kitasatosporales</taxon>
        <taxon>Streptomycetaceae</taxon>
        <taxon>Streptomyces</taxon>
    </lineage>
</organism>
<dbReference type="OrthoDB" id="3824912at2"/>
<keyword evidence="4" id="KW-0804">Transcription</keyword>
<keyword evidence="2" id="KW-0805">Transcription regulation</keyword>
<evidence type="ECO:0000313" key="7">
    <source>
        <dbReference type="Proteomes" id="UP000270471"/>
    </source>
</evidence>
<evidence type="ECO:0000313" key="6">
    <source>
        <dbReference type="EMBL" id="RMB82055.1"/>
    </source>
</evidence>
<dbReference type="InterPro" id="IPR000551">
    <property type="entry name" value="MerR-type_HTH_dom"/>
</dbReference>
<dbReference type="AlphaFoldDB" id="A0A3M0HZI4"/>